<dbReference type="GO" id="GO:0043041">
    <property type="term" value="P:amino acid activation for nonribosomal peptide biosynthetic process"/>
    <property type="evidence" value="ECO:0007669"/>
    <property type="project" value="TreeGrafter"/>
</dbReference>
<feature type="region of interest" description="Disordered" evidence="1">
    <location>
        <begin position="186"/>
        <end position="267"/>
    </location>
</feature>
<sequence>MDVAGPPLHRGRGPGRPEVRGLGRLPWELLGGLLQGVPSVVLGSDEVLDPALFAAAVAREAITHLYVTPQLLAGLLEESAALAGGHQPVLVTSGADALPVSVVRRFREVWPAATLLNLYGMTETASNVGAYDTAALPDDAERVPVGRAVAGAVLSVRDRLGRRLPAGAPGEVWVSGPPLAWATWAATTGTGSPRTPPGPATTAPATAAASCRTAPWRSPDAPTTRSRSAATGWNWKRSSPPCARRRASPTPGRTPTGRRARHASWPA</sequence>
<proteinExistence type="predicted"/>
<evidence type="ECO:0000313" key="4">
    <source>
        <dbReference type="Proteomes" id="UP000222531"/>
    </source>
</evidence>
<gene>
    <name evidence="3" type="ORF">BLA24_03770</name>
</gene>
<accession>A0A2G1XPE1</accession>
<dbReference type="PANTHER" id="PTHR44394:SF1">
    <property type="entry name" value="BETA-ALANINE-ACTIVATING ENZYME"/>
    <property type="match status" value="1"/>
</dbReference>
<dbReference type="Pfam" id="PF00501">
    <property type="entry name" value="AMP-binding"/>
    <property type="match status" value="1"/>
</dbReference>
<dbReference type="InterPro" id="IPR000873">
    <property type="entry name" value="AMP-dep_synth/lig_dom"/>
</dbReference>
<feature type="compositionally biased region" description="Low complexity" evidence="1">
    <location>
        <begin position="200"/>
        <end position="215"/>
    </location>
</feature>
<evidence type="ECO:0000256" key="1">
    <source>
        <dbReference type="SAM" id="MobiDB-lite"/>
    </source>
</evidence>
<dbReference type="AlphaFoldDB" id="A0A2G1XPE1"/>
<feature type="compositionally biased region" description="Basic residues" evidence="1">
    <location>
        <begin position="256"/>
        <end position="267"/>
    </location>
</feature>
<comment type="caution">
    <text evidence="3">The sequence shown here is derived from an EMBL/GenBank/DDBJ whole genome shotgun (WGS) entry which is preliminary data.</text>
</comment>
<dbReference type="EMBL" id="NHZO01000052">
    <property type="protein sequence ID" value="PHQ53083.1"/>
    <property type="molecule type" value="Genomic_DNA"/>
</dbReference>
<dbReference type="SUPFAM" id="SSF56801">
    <property type="entry name" value="Acetyl-CoA synthetase-like"/>
    <property type="match status" value="1"/>
</dbReference>
<dbReference type="Proteomes" id="UP000222531">
    <property type="component" value="Unassembled WGS sequence"/>
</dbReference>
<reference evidence="3 4" key="1">
    <citation type="journal article" date="2017" name="Biochemistry">
        <title>Identification of the Biosynthetic Pathway for the Antibiotic Bicyclomycin.</title>
        <authorList>
            <person name="Patteson J."/>
            <person name="Cai W."/>
            <person name="Johnson R.A."/>
            <person name="Santa Maria K."/>
            <person name="Li B."/>
        </authorList>
    </citation>
    <scope>NUCLEOTIDE SEQUENCE [LARGE SCALE GENOMIC DNA]</scope>
    <source>
        <strain evidence="3 4">ATCC 21532</strain>
    </source>
</reference>
<keyword evidence="4" id="KW-1185">Reference proteome</keyword>
<dbReference type="InterPro" id="IPR052091">
    <property type="entry name" value="Beta-ala_Activ/Resist"/>
</dbReference>
<protein>
    <recommendedName>
        <fullName evidence="2">AMP-dependent synthetase/ligase domain-containing protein</fullName>
    </recommendedName>
</protein>
<feature type="compositionally biased region" description="Polar residues" evidence="1">
    <location>
        <begin position="221"/>
        <end position="231"/>
    </location>
</feature>
<name>A0A2G1XPE1_STRCJ</name>
<dbReference type="Gene3D" id="3.40.50.12780">
    <property type="entry name" value="N-terminal domain of ligase-like"/>
    <property type="match status" value="1"/>
</dbReference>
<feature type="domain" description="AMP-dependent synthetase/ligase" evidence="2">
    <location>
        <begin position="27"/>
        <end position="179"/>
    </location>
</feature>
<dbReference type="InterPro" id="IPR042099">
    <property type="entry name" value="ANL_N_sf"/>
</dbReference>
<organism evidence="3 4">
    <name type="scientific">Streptomyces cinnamoneus</name>
    <name type="common">Streptoverticillium cinnamoneum</name>
    <dbReference type="NCBI Taxonomy" id="53446"/>
    <lineage>
        <taxon>Bacteria</taxon>
        <taxon>Bacillati</taxon>
        <taxon>Actinomycetota</taxon>
        <taxon>Actinomycetes</taxon>
        <taxon>Kitasatosporales</taxon>
        <taxon>Streptomycetaceae</taxon>
        <taxon>Streptomyces</taxon>
        <taxon>Streptomyces cinnamoneus group</taxon>
    </lineage>
</organism>
<dbReference type="PANTHER" id="PTHR44394">
    <property type="entry name" value="BETA-ALANINE-ACTIVATING ENZYME"/>
    <property type="match status" value="1"/>
</dbReference>
<evidence type="ECO:0000259" key="2">
    <source>
        <dbReference type="Pfam" id="PF00501"/>
    </source>
</evidence>
<feature type="compositionally biased region" description="Low complexity" evidence="1">
    <location>
        <begin position="237"/>
        <end position="255"/>
    </location>
</feature>
<evidence type="ECO:0000313" key="3">
    <source>
        <dbReference type="EMBL" id="PHQ53083.1"/>
    </source>
</evidence>